<keyword evidence="4" id="KW-1185">Reference proteome</keyword>
<dbReference type="AlphaFoldDB" id="A0A1I8B619"/>
<dbReference type="GO" id="GO:0008179">
    <property type="term" value="F:adenylate cyclase binding"/>
    <property type="evidence" value="ECO:0007669"/>
    <property type="project" value="TreeGrafter"/>
</dbReference>
<evidence type="ECO:0000259" key="3">
    <source>
        <dbReference type="PROSITE" id="PS51329"/>
    </source>
</evidence>
<dbReference type="Pfam" id="PF08603">
    <property type="entry name" value="CAP_C"/>
    <property type="match status" value="1"/>
</dbReference>
<evidence type="ECO:0000256" key="2">
    <source>
        <dbReference type="SAM" id="MobiDB-lite"/>
    </source>
</evidence>
<dbReference type="InterPro" id="IPR017901">
    <property type="entry name" value="C-CAP_CF_C-like"/>
</dbReference>
<evidence type="ECO:0000256" key="1">
    <source>
        <dbReference type="ARBA" id="ARBA00007659"/>
    </source>
</evidence>
<dbReference type="OMA" id="RIENCQH"/>
<dbReference type="InterPro" id="IPR036223">
    <property type="entry name" value="CAP_C_sf"/>
</dbReference>
<name>A0A1I8B619_MELHA</name>
<dbReference type="GO" id="GO:0019933">
    <property type="term" value="P:cAMP-mediated signaling"/>
    <property type="evidence" value="ECO:0007669"/>
    <property type="project" value="TreeGrafter"/>
</dbReference>
<dbReference type="GO" id="GO:0000902">
    <property type="term" value="P:cell morphogenesis"/>
    <property type="evidence" value="ECO:0007669"/>
    <property type="project" value="TreeGrafter"/>
</dbReference>
<organism evidence="4 5">
    <name type="scientific">Meloidogyne hapla</name>
    <name type="common">Root-knot nematode worm</name>
    <dbReference type="NCBI Taxonomy" id="6305"/>
    <lineage>
        <taxon>Eukaryota</taxon>
        <taxon>Metazoa</taxon>
        <taxon>Ecdysozoa</taxon>
        <taxon>Nematoda</taxon>
        <taxon>Chromadorea</taxon>
        <taxon>Rhabditida</taxon>
        <taxon>Tylenchina</taxon>
        <taxon>Tylenchomorpha</taxon>
        <taxon>Tylenchoidea</taxon>
        <taxon>Meloidogynidae</taxon>
        <taxon>Meloidogyninae</taxon>
        <taxon>Meloidogyne</taxon>
    </lineage>
</organism>
<dbReference type="FunFam" id="2.160.20.70:FF:000001">
    <property type="entry name" value="Adenylyl cyclase-associated protein"/>
    <property type="match status" value="1"/>
</dbReference>
<feature type="compositionally biased region" description="Polar residues" evidence="2">
    <location>
        <begin position="35"/>
        <end position="51"/>
    </location>
</feature>
<evidence type="ECO:0000313" key="5">
    <source>
        <dbReference type="WBParaSite" id="MhA1_Contig1416.frz3.fgene2"/>
    </source>
</evidence>
<dbReference type="PROSITE" id="PS51329">
    <property type="entry name" value="C_CAP_COFACTOR_C"/>
    <property type="match status" value="1"/>
</dbReference>
<dbReference type="GO" id="GO:0007015">
    <property type="term" value="P:actin filament organization"/>
    <property type="evidence" value="ECO:0007669"/>
    <property type="project" value="TreeGrafter"/>
</dbReference>
<dbReference type="InterPro" id="IPR006599">
    <property type="entry name" value="CARP_motif"/>
</dbReference>
<dbReference type="GO" id="GO:0005737">
    <property type="term" value="C:cytoplasm"/>
    <property type="evidence" value="ECO:0007669"/>
    <property type="project" value="TreeGrafter"/>
</dbReference>
<dbReference type="PANTHER" id="PTHR10652:SF0">
    <property type="entry name" value="ADENYLYL CYCLASE-ASSOCIATED PROTEIN"/>
    <property type="match status" value="1"/>
</dbReference>
<dbReference type="InterPro" id="IPR001837">
    <property type="entry name" value="Adenylate_cyclase-assoc_CAP"/>
</dbReference>
<dbReference type="SMART" id="SM00673">
    <property type="entry name" value="CARP"/>
    <property type="match status" value="2"/>
</dbReference>
<proteinExistence type="inferred from homology"/>
<dbReference type="Gene3D" id="2.160.20.70">
    <property type="match status" value="1"/>
</dbReference>
<dbReference type="InterPro" id="IPR013912">
    <property type="entry name" value="Adenylate_cyclase-assoc_CAP_C"/>
</dbReference>
<feature type="region of interest" description="Disordered" evidence="2">
    <location>
        <begin position="33"/>
        <end position="72"/>
    </location>
</feature>
<dbReference type="InterPro" id="IPR028417">
    <property type="entry name" value="CAP_CS_C"/>
</dbReference>
<protein>
    <submittedName>
        <fullName evidence="5">Adenylyl cyclase-associated protein</fullName>
    </submittedName>
</protein>
<dbReference type="PROSITE" id="PS01089">
    <property type="entry name" value="CAP_2"/>
    <property type="match status" value="1"/>
</dbReference>
<sequence>MANKQSGGKDQGRQALFAELNKGDAVTSGLKKVTANMQTHKNPQLRTQSTVPADKGKSQKSVSPAGNAVVEKPPRIELKNQKVWEIEYHKDNRQIQIQADLKQSIYIFRCENSVIQIKGKANSVTVDSCKKTSVVFDALLSQVEIINCQSIELQTLGALPTISIQKTDGCQVYLSKESLGAEIVTSKSSEMNILVPKGADGDFSEFPVPEQFKTIYNIKENKLQTQVSDIV</sequence>
<dbReference type="WBParaSite" id="MhA1_Contig1416.frz3.fgene2">
    <property type="protein sequence ID" value="MhA1_Contig1416.frz3.fgene2"/>
    <property type="gene ID" value="MhA1_Contig1416.frz3.fgene2"/>
</dbReference>
<dbReference type="SUPFAM" id="SSF69340">
    <property type="entry name" value="C-terminal domain of adenylylcyclase associated protein"/>
    <property type="match status" value="1"/>
</dbReference>
<feature type="domain" description="C-CAP/cofactor C-like" evidence="3">
    <location>
        <begin position="73"/>
        <end position="208"/>
    </location>
</feature>
<accession>A0A1I8B619</accession>
<dbReference type="Proteomes" id="UP000095281">
    <property type="component" value="Unplaced"/>
</dbReference>
<comment type="similarity">
    <text evidence="1">Belongs to the CAP family.</text>
</comment>
<evidence type="ECO:0000313" key="4">
    <source>
        <dbReference type="Proteomes" id="UP000095281"/>
    </source>
</evidence>
<dbReference type="PANTHER" id="PTHR10652">
    <property type="entry name" value="ADENYLYL CYCLASE-ASSOCIATED PROTEIN"/>
    <property type="match status" value="1"/>
</dbReference>
<dbReference type="GO" id="GO:0003779">
    <property type="term" value="F:actin binding"/>
    <property type="evidence" value="ECO:0007669"/>
    <property type="project" value="InterPro"/>
</dbReference>
<reference evidence="5" key="1">
    <citation type="submission" date="2016-11" db="UniProtKB">
        <authorList>
            <consortium name="WormBaseParasite"/>
        </authorList>
    </citation>
    <scope>IDENTIFICATION</scope>
</reference>
<dbReference type="InterPro" id="IPR016098">
    <property type="entry name" value="CAP/MinC_C"/>
</dbReference>